<dbReference type="PROSITE" id="PS01124">
    <property type="entry name" value="HTH_ARAC_FAMILY_2"/>
    <property type="match status" value="1"/>
</dbReference>
<dbReference type="PANTHER" id="PTHR46796">
    <property type="entry name" value="HTH-TYPE TRANSCRIPTIONAL ACTIVATOR RHAS-RELATED"/>
    <property type="match status" value="1"/>
</dbReference>
<dbReference type="InterPro" id="IPR018060">
    <property type="entry name" value="HTH_AraC"/>
</dbReference>
<dbReference type="STRING" id="1440763.BJI69_17125"/>
<dbReference type="GO" id="GO:0043565">
    <property type="term" value="F:sequence-specific DNA binding"/>
    <property type="evidence" value="ECO:0007669"/>
    <property type="project" value="InterPro"/>
</dbReference>
<dbReference type="Pfam" id="PF12833">
    <property type="entry name" value="HTH_18"/>
    <property type="match status" value="1"/>
</dbReference>
<dbReference type="SUPFAM" id="SSF46689">
    <property type="entry name" value="Homeodomain-like"/>
    <property type="match status" value="2"/>
</dbReference>
<name>A0A0G9H478_9GAMM</name>
<dbReference type="PANTHER" id="PTHR46796:SF7">
    <property type="entry name" value="ARAC FAMILY TRANSCRIPTIONAL REGULATOR"/>
    <property type="match status" value="1"/>
</dbReference>
<dbReference type="AlphaFoldDB" id="A0A0G9H478"/>
<evidence type="ECO:0000313" key="1">
    <source>
        <dbReference type="EMBL" id="APG05457.1"/>
    </source>
</evidence>
<dbReference type="Gene3D" id="1.10.10.60">
    <property type="entry name" value="Homeodomain-like"/>
    <property type="match status" value="1"/>
</dbReference>
<reference evidence="2" key="1">
    <citation type="submission" date="2016-09" db="EMBL/GenBank/DDBJ databases">
        <authorList>
            <person name="Lysoe E."/>
        </authorList>
    </citation>
    <scope>NUCLEOTIDE SEQUENCE [LARGE SCALE GENOMIC DNA]</scope>
    <source>
        <strain evidence="2">LJ96T</strain>
    </source>
</reference>
<dbReference type="Pfam" id="PF12852">
    <property type="entry name" value="Cupin_6"/>
    <property type="match status" value="1"/>
</dbReference>
<protein>
    <submittedName>
        <fullName evidence="1">Uncharacterized protein</fullName>
    </submittedName>
</protein>
<dbReference type="GO" id="GO:0003700">
    <property type="term" value="F:DNA-binding transcription factor activity"/>
    <property type="evidence" value="ECO:0007669"/>
    <property type="project" value="InterPro"/>
</dbReference>
<sequence length="306" mass="33130">MDALTRVLELAQVQGALDLRCQLAGGFSLDHVDAEPGEAPFHLVLGGSAAMELPGHTVVMEAGDLLVLPQGTRHRVHDLRGRDVQTAVSLDHAGPFRVKRNTEGDTDLDLLCGRFTFAPDAGRLLFSALPEVLHIRLGREHGIDALSGIVTMFRDEVARMEPGALAVVTALTQALFVFAVRAQLRDGVMPPSLLGLMVDPRLSRALLAMLREPEREWTVASLADQAAMSRATFARHFEARGNVAPHEVLTLLRMHLAADLLRRGELTAGAVADRVGYRSESAFGKAFARVMGTTPARFRRDGKAAP</sequence>
<keyword evidence="2" id="KW-1185">Reference proteome</keyword>
<dbReference type="CDD" id="cd06995">
    <property type="entry name" value="cupin_YkgD-like_N"/>
    <property type="match status" value="1"/>
</dbReference>
<dbReference type="RefSeq" id="WP_046969633.1">
    <property type="nucleotide sequence ID" value="NZ_CP017480.1"/>
</dbReference>
<organism evidence="1 2">
    <name type="scientific">Luteibacter rhizovicinus DSM 16549</name>
    <dbReference type="NCBI Taxonomy" id="1440763"/>
    <lineage>
        <taxon>Bacteria</taxon>
        <taxon>Pseudomonadati</taxon>
        <taxon>Pseudomonadota</taxon>
        <taxon>Gammaproteobacteria</taxon>
        <taxon>Lysobacterales</taxon>
        <taxon>Rhodanobacteraceae</taxon>
        <taxon>Luteibacter</taxon>
    </lineage>
</organism>
<dbReference type="PATRIC" id="fig|1440763.5.peg.4300"/>
<dbReference type="OrthoDB" id="9783876at2"/>
<dbReference type="InterPro" id="IPR014710">
    <property type="entry name" value="RmlC-like_jellyroll"/>
</dbReference>
<dbReference type="SMART" id="SM00342">
    <property type="entry name" value="HTH_ARAC"/>
    <property type="match status" value="1"/>
</dbReference>
<dbReference type="InterPro" id="IPR011051">
    <property type="entry name" value="RmlC_Cupin_sf"/>
</dbReference>
<dbReference type="KEGG" id="lrz:BJI69_17125"/>
<dbReference type="InterPro" id="IPR050204">
    <property type="entry name" value="AraC_XylS_family_regulators"/>
</dbReference>
<dbReference type="InterPro" id="IPR032783">
    <property type="entry name" value="AraC_lig"/>
</dbReference>
<proteinExistence type="predicted"/>
<dbReference type="Gene3D" id="2.60.120.10">
    <property type="entry name" value="Jelly Rolls"/>
    <property type="match status" value="1"/>
</dbReference>
<dbReference type="SUPFAM" id="SSF51182">
    <property type="entry name" value="RmlC-like cupins"/>
    <property type="match status" value="1"/>
</dbReference>
<evidence type="ECO:0000313" key="2">
    <source>
        <dbReference type="Proteomes" id="UP000182987"/>
    </source>
</evidence>
<accession>A0A0G9H478</accession>
<gene>
    <name evidence="1" type="ORF">BJI69_17125</name>
</gene>
<dbReference type="Proteomes" id="UP000182987">
    <property type="component" value="Chromosome"/>
</dbReference>
<dbReference type="InterPro" id="IPR009057">
    <property type="entry name" value="Homeodomain-like_sf"/>
</dbReference>
<dbReference type="EMBL" id="CP017480">
    <property type="protein sequence ID" value="APG05457.1"/>
    <property type="molecule type" value="Genomic_DNA"/>
</dbReference>